<dbReference type="Proteomes" id="UP000230232">
    <property type="component" value="Unassembled WGS sequence"/>
</dbReference>
<dbReference type="EMBL" id="PCXO01000003">
    <property type="protein sequence ID" value="PIR41634.1"/>
    <property type="molecule type" value="Genomic_DNA"/>
</dbReference>
<dbReference type="PANTHER" id="PTHR30244:SF34">
    <property type="entry name" value="DTDP-4-AMINO-4,6-DIDEOXYGALACTOSE TRANSAMINASE"/>
    <property type="match status" value="1"/>
</dbReference>
<dbReference type="Pfam" id="PF01041">
    <property type="entry name" value="DegT_DnrJ_EryC1"/>
    <property type="match status" value="1"/>
</dbReference>
<dbReference type="GO" id="GO:0030170">
    <property type="term" value="F:pyridoxal phosphate binding"/>
    <property type="evidence" value="ECO:0007669"/>
    <property type="project" value="TreeGrafter"/>
</dbReference>
<evidence type="ECO:0000256" key="3">
    <source>
        <dbReference type="RuleBase" id="RU004508"/>
    </source>
</evidence>
<protein>
    <submittedName>
        <fullName evidence="4">Pyridoxal-5'-phosphate-dependent protein</fullName>
    </submittedName>
</protein>
<gene>
    <name evidence="4" type="ORF">COV31_00130</name>
</gene>
<name>A0A2H0R6H2_9BACT</name>
<dbReference type="PANTHER" id="PTHR30244">
    <property type="entry name" value="TRANSAMINASE"/>
    <property type="match status" value="1"/>
</dbReference>
<organism evidence="4 5">
    <name type="scientific">Candidatus Yanofskybacteria bacterium CG10_big_fil_rev_8_21_14_0_10_46_23</name>
    <dbReference type="NCBI Taxonomy" id="1975098"/>
    <lineage>
        <taxon>Bacteria</taxon>
        <taxon>Candidatus Yanofskyibacteriota</taxon>
    </lineage>
</organism>
<evidence type="ECO:0000313" key="4">
    <source>
        <dbReference type="EMBL" id="PIR41634.1"/>
    </source>
</evidence>
<reference evidence="4 5" key="1">
    <citation type="submission" date="2017-09" db="EMBL/GenBank/DDBJ databases">
        <title>Depth-based differentiation of microbial function through sediment-hosted aquifers and enrichment of novel symbionts in the deep terrestrial subsurface.</title>
        <authorList>
            <person name="Probst A.J."/>
            <person name="Ladd B."/>
            <person name="Jarett J.K."/>
            <person name="Geller-Mcgrath D.E."/>
            <person name="Sieber C.M."/>
            <person name="Emerson J.B."/>
            <person name="Anantharaman K."/>
            <person name="Thomas B.C."/>
            <person name="Malmstrom R."/>
            <person name="Stieglmeier M."/>
            <person name="Klingl A."/>
            <person name="Woyke T."/>
            <person name="Ryan C.M."/>
            <person name="Banfield J.F."/>
        </authorList>
    </citation>
    <scope>NUCLEOTIDE SEQUENCE [LARGE SCALE GENOMIC DNA]</scope>
    <source>
        <strain evidence="4">CG10_big_fil_rev_8_21_14_0_10_46_23</strain>
    </source>
</reference>
<dbReference type="InterPro" id="IPR015424">
    <property type="entry name" value="PyrdxlP-dep_Trfase"/>
</dbReference>
<evidence type="ECO:0000256" key="2">
    <source>
        <dbReference type="PIRSR" id="PIRSR000390-2"/>
    </source>
</evidence>
<accession>A0A2H0R6H2</accession>
<comment type="similarity">
    <text evidence="3">Belongs to the DegT/DnrJ/EryC1 family.</text>
</comment>
<dbReference type="Gene3D" id="3.40.640.10">
    <property type="entry name" value="Type I PLP-dependent aspartate aminotransferase-like (Major domain)"/>
    <property type="match status" value="1"/>
</dbReference>
<dbReference type="GO" id="GO:0000271">
    <property type="term" value="P:polysaccharide biosynthetic process"/>
    <property type="evidence" value="ECO:0007669"/>
    <property type="project" value="TreeGrafter"/>
</dbReference>
<dbReference type="InterPro" id="IPR015421">
    <property type="entry name" value="PyrdxlP-dep_Trfase_major"/>
</dbReference>
<proteinExistence type="inferred from homology"/>
<dbReference type="GO" id="GO:0008483">
    <property type="term" value="F:transaminase activity"/>
    <property type="evidence" value="ECO:0007669"/>
    <property type="project" value="TreeGrafter"/>
</dbReference>
<sequence length="368" mass="40986">MKIKTPLFKVFMPAESGRAVLNVLHSGYIAEGPKVKEFGETVARFIGNPYVVPVSSCTMALTIAYRLAGIGQGDEVISIPLTCIATNTPLLELGAKIIWADCEPSTGMLDPKKLKSLITKKTKAIVVLHKDGDLAKMDEILAVAKKHKLKVIEDAAHVFGAKYRGRLVGNTADYTCFSFQAIKHLTTGDGGAIVCKTKEDYQGARKLKWFGLDKEAPHSNKNIWMDDITMLGYKGNMNDISATIGIVQLKHLPRIIEKFHKNGELYNKLLKGVPGVSLVERDPENYSTYWAYTLLAENRDRIIHALEKEGIVSGVIHPRNDAYSIFKKFRRALPGVDYYADRELSIPCGWWVKRGDIIKIVKIIKENA</sequence>
<evidence type="ECO:0000313" key="5">
    <source>
        <dbReference type="Proteomes" id="UP000230232"/>
    </source>
</evidence>
<dbReference type="PIRSF" id="PIRSF000390">
    <property type="entry name" value="PLP_StrS"/>
    <property type="match status" value="1"/>
</dbReference>
<keyword evidence="2 3" id="KW-0663">Pyridoxal phosphate</keyword>
<dbReference type="InterPro" id="IPR000653">
    <property type="entry name" value="DegT/StrS_aminotransferase"/>
</dbReference>
<dbReference type="SUPFAM" id="SSF53383">
    <property type="entry name" value="PLP-dependent transferases"/>
    <property type="match status" value="1"/>
</dbReference>
<feature type="modified residue" description="N6-(pyridoxal phosphate)lysine" evidence="2">
    <location>
        <position position="183"/>
    </location>
</feature>
<dbReference type="InterPro" id="IPR015422">
    <property type="entry name" value="PyrdxlP-dep_Trfase_small"/>
</dbReference>
<dbReference type="CDD" id="cd00616">
    <property type="entry name" value="AHBA_syn"/>
    <property type="match status" value="1"/>
</dbReference>
<dbReference type="AlphaFoldDB" id="A0A2H0R6H2"/>
<comment type="caution">
    <text evidence="4">The sequence shown here is derived from an EMBL/GenBank/DDBJ whole genome shotgun (WGS) entry which is preliminary data.</text>
</comment>
<feature type="active site" description="Proton acceptor" evidence="1">
    <location>
        <position position="183"/>
    </location>
</feature>
<dbReference type="Gene3D" id="3.90.1150.10">
    <property type="entry name" value="Aspartate Aminotransferase, domain 1"/>
    <property type="match status" value="1"/>
</dbReference>
<evidence type="ECO:0000256" key="1">
    <source>
        <dbReference type="PIRSR" id="PIRSR000390-1"/>
    </source>
</evidence>